<evidence type="ECO:0000256" key="7">
    <source>
        <dbReference type="ARBA" id="ARBA00022833"/>
    </source>
</evidence>
<keyword evidence="4" id="KW-0645">Protease</keyword>
<dbReference type="Gene3D" id="3.40.390.10">
    <property type="entry name" value="Collagenase (Catalytic Domain)"/>
    <property type="match status" value="1"/>
</dbReference>
<evidence type="ECO:0000256" key="5">
    <source>
        <dbReference type="ARBA" id="ARBA00022723"/>
    </source>
</evidence>
<evidence type="ECO:0000256" key="6">
    <source>
        <dbReference type="ARBA" id="ARBA00022801"/>
    </source>
</evidence>
<dbReference type="GO" id="GO:0046872">
    <property type="term" value="F:metal ion binding"/>
    <property type="evidence" value="ECO:0007669"/>
    <property type="project" value="UniProtKB-KW"/>
</dbReference>
<dbReference type="PROSITE" id="PS51885">
    <property type="entry name" value="NEPRILYSIN"/>
    <property type="match status" value="1"/>
</dbReference>
<keyword evidence="8" id="KW-0482">Metalloprotease</keyword>
<dbReference type="GO" id="GO:0004222">
    <property type="term" value="F:metalloendopeptidase activity"/>
    <property type="evidence" value="ECO:0007669"/>
    <property type="project" value="InterPro"/>
</dbReference>
<evidence type="ECO:0000256" key="2">
    <source>
        <dbReference type="ARBA" id="ARBA00004401"/>
    </source>
</evidence>
<dbReference type="GO" id="GO:0005886">
    <property type="term" value="C:plasma membrane"/>
    <property type="evidence" value="ECO:0007669"/>
    <property type="project" value="UniProtKB-SubCell"/>
</dbReference>
<feature type="domain" description="Peptidase M13 C-terminal" evidence="10">
    <location>
        <begin position="479"/>
        <end position="682"/>
    </location>
</feature>
<feature type="domain" description="Peptidase M13 N-terminal" evidence="11">
    <location>
        <begin position="56"/>
        <end position="420"/>
    </location>
</feature>
<evidence type="ECO:0000256" key="3">
    <source>
        <dbReference type="ARBA" id="ARBA00007357"/>
    </source>
</evidence>
<evidence type="ECO:0000256" key="8">
    <source>
        <dbReference type="ARBA" id="ARBA00023049"/>
    </source>
</evidence>
<dbReference type="InterPro" id="IPR008753">
    <property type="entry name" value="Peptidase_M13_N"/>
</dbReference>
<name>A0A034VSX0_BACDO</name>
<accession>A0A034VSX0</accession>
<dbReference type="InterPro" id="IPR042089">
    <property type="entry name" value="Peptidase_M13_dom_2"/>
</dbReference>
<dbReference type="CDD" id="cd08662">
    <property type="entry name" value="M13"/>
    <property type="match status" value="1"/>
</dbReference>
<comment type="similarity">
    <text evidence="3">Belongs to the peptidase M13 family.</text>
</comment>
<evidence type="ECO:0000313" key="12">
    <source>
        <dbReference type="EMBL" id="JAC45554.1"/>
    </source>
</evidence>
<dbReference type="RefSeq" id="XP_011211596.2">
    <property type="nucleotide sequence ID" value="XM_011213294.3"/>
</dbReference>
<keyword evidence="5" id="KW-0479">Metal-binding</keyword>
<protein>
    <submittedName>
        <fullName evidence="12">Phosphate-regulating neutral endopeptidase</fullName>
    </submittedName>
</protein>
<keyword evidence="6" id="KW-0378">Hydrolase</keyword>
<evidence type="ECO:0000256" key="4">
    <source>
        <dbReference type="ARBA" id="ARBA00022670"/>
    </source>
</evidence>
<dbReference type="AlphaFoldDB" id="A0A034VSX0"/>
<sequence length="683" mass="79758">MCATTHNKWLLAALVVLASLSATLQQNIAQNYSSGVLRMAKAAQIRAYIDAERASCDDFYEFACGRWRKLHASSASKPRSAYLDQLQDLYVRKSADMLQSGRETDNTADRKLTKFFESCRNEVAVQRLGLLPIIEFVELRGGWPAIKLQSWYENEYDWLKVVGELRRRLGVNILIGLEVVPDFEENDMNRLKVGAPQLKLGGKQLYLDSSYDDEREDYRDDIAEKLHKYFPDMGERWAKEVAQQVLNIEQHLAKGLPDNAKLTLPQMTRQRFVSELKSAYGNYVDLNRYLTLVVNQTIYSKVYETPEEYFSNLVEVIRDTPKLHIANYTMWRVLEHLDFAGEINTPNNDNWCVRKIISFLPAQLQNMFNRNYNNILMVNELQSTWADIKRTFHDELDTELEWLSESTRQHAKQKLEKIRLRLISHEDSDLVDQLRDLDIQPGQYFSNLINVLEWQTQHKLQALFSKPKSAQPEVRLPRYNPQNNNIEIPIVFLQSRFFWDAEYPHALRYGTLGYLLAHEMLRGFDAAGRRYDQHGYQRSWWDAASTETYDDRAKCFAENHYNNFKYRGQNLFNAKAEELSILDSGAVAIAQHAYQNWWSNVEDREDVLSKESLPLLEYTPQQLFFIGFAQLWCVDYHDSVEKFESTPEPLRVNGALANLVDFAREFKCEMGNKMNPKRKCELF</sequence>
<dbReference type="Pfam" id="PF01431">
    <property type="entry name" value="Peptidase_M13"/>
    <property type="match status" value="1"/>
</dbReference>
<evidence type="ECO:0000256" key="1">
    <source>
        <dbReference type="ARBA" id="ARBA00001947"/>
    </source>
</evidence>
<dbReference type="KEGG" id="bdr:105231820"/>
<keyword evidence="9" id="KW-0732">Signal</keyword>
<dbReference type="Pfam" id="PF05649">
    <property type="entry name" value="Peptidase_M13_N"/>
    <property type="match status" value="1"/>
</dbReference>
<proteinExistence type="inferred from homology"/>
<dbReference type="InterPro" id="IPR024079">
    <property type="entry name" value="MetalloPept_cat_dom_sf"/>
</dbReference>
<comment type="cofactor">
    <cofactor evidence="1">
        <name>Zn(2+)</name>
        <dbReference type="ChEBI" id="CHEBI:29105"/>
    </cofactor>
</comment>
<evidence type="ECO:0000259" key="10">
    <source>
        <dbReference type="Pfam" id="PF01431"/>
    </source>
</evidence>
<feature type="chain" id="PRO_5007369121" evidence="9">
    <location>
        <begin position="26"/>
        <end position="683"/>
    </location>
</feature>
<dbReference type="PANTHER" id="PTHR11733:SF238">
    <property type="entry name" value="FI07649P-RELATED"/>
    <property type="match status" value="1"/>
</dbReference>
<dbReference type="EMBL" id="GAKP01013396">
    <property type="protein sequence ID" value="JAC45556.1"/>
    <property type="molecule type" value="Transcribed_RNA"/>
</dbReference>
<dbReference type="PANTHER" id="PTHR11733">
    <property type="entry name" value="ZINC METALLOPROTEASE FAMILY M13 NEPRILYSIN-RELATED"/>
    <property type="match status" value="1"/>
</dbReference>
<dbReference type="Gene3D" id="1.10.1380.10">
    <property type="entry name" value="Neutral endopeptidase , domain2"/>
    <property type="match status" value="1"/>
</dbReference>
<dbReference type="InterPro" id="IPR018497">
    <property type="entry name" value="Peptidase_M13_C"/>
</dbReference>
<dbReference type="GeneID" id="105231820"/>
<organism evidence="12">
    <name type="scientific">Bactrocera dorsalis</name>
    <name type="common">Oriental fruit fly</name>
    <name type="synonym">Dacus dorsalis</name>
    <dbReference type="NCBI Taxonomy" id="27457"/>
    <lineage>
        <taxon>Eukaryota</taxon>
        <taxon>Metazoa</taxon>
        <taxon>Ecdysozoa</taxon>
        <taxon>Arthropoda</taxon>
        <taxon>Hexapoda</taxon>
        <taxon>Insecta</taxon>
        <taxon>Pterygota</taxon>
        <taxon>Neoptera</taxon>
        <taxon>Endopterygota</taxon>
        <taxon>Diptera</taxon>
        <taxon>Brachycera</taxon>
        <taxon>Muscomorpha</taxon>
        <taxon>Tephritoidea</taxon>
        <taxon>Tephritidae</taxon>
        <taxon>Bactrocera</taxon>
        <taxon>Bactrocera</taxon>
    </lineage>
</organism>
<dbReference type="EMBL" id="GAKP01013398">
    <property type="protein sequence ID" value="JAC45554.1"/>
    <property type="molecule type" value="Transcribed_RNA"/>
</dbReference>
<dbReference type="InterPro" id="IPR000718">
    <property type="entry name" value="Peptidase_M13"/>
</dbReference>
<dbReference type="GO" id="GO:0016485">
    <property type="term" value="P:protein processing"/>
    <property type="evidence" value="ECO:0007669"/>
    <property type="project" value="TreeGrafter"/>
</dbReference>
<keyword evidence="7" id="KW-0862">Zinc</keyword>
<dbReference type="SUPFAM" id="SSF55486">
    <property type="entry name" value="Metalloproteases ('zincins'), catalytic domain"/>
    <property type="match status" value="1"/>
</dbReference>
<dbReference type="OrthoDB" id="7944999at2759"/>
<evidence type="ECO:0000256" key="9">
    <source>
        <dbReference type="SAM" id="SignalP"/>
    </source>
</evidence>
<gene>
    <name evidence="12" type="primary">PHEX</name>
</gene>
<comment type="subcellular location">
    <subcellularLocation>
        <location evidence="2">Cell membrane</location>
        <topology evidence="2">Single-pass type II membrane protein</topology>
    </subcellularLocation>
</comment>
<feature type="signal peptide" evidence="9">
    <location>
        <begin position="1"/>
        <end position="25"/>
    </location>
</feature>
<evidence type="ECO:0000259" key="11">
    <source>
        <dbReference type="Pfam" id="PF05649"/>
    </source>
</evidence>
<reference evidence="12" key="1">
    <citation type="journal article" date="2014" name="BMC Genomics">
        <title>Characterizing the developmental transcriptome of the oriental fruit fly, Bactrocera dorsalis (Diptera: Tephritidae) through comparative genomic analysis with Drosophila melanogaster utilizing modENCODE datasets.</title>
        <authorList>
            <person name="Geib S.M."/>
            <person name="Calla B."/>
            <person name="Hall B."/>
            <person name="Hou S."/>
            <person name="Manoukis N.C."/>
        </authorList>
    </citation>
    <scope>NUCLEOTIDE SEQUENCE</scope>
    <source>
        <strain evidence="12">Punador</strain>
    </source>
</reference>